<evidence type="ECO:0000259" key="1">
    <source>
        <dbReference type="PROSITE" id="PS50994"/>
    </source>
</evidence>
<dbReference type="RefSeq" id="WP_104679750.1">
    <property type="nucleotide sequence ID" value="NZ_CP026925.1"/>
</dbReference>
<dbReference type="GO" id="GO:0003676">
    <property type="term" value="F:nucleic acid binding"/>
    <property type="evidence" value="ECO:0007669"/>
    <property type="project" value="InterPro"/>
</dbReference>
<accession>A0A2L2LHB2</accession>
<dbReference type="InterPro" id="IPR036397">
    <property type="entry name" value="RNaseH_sf"/>
</dbReference>
<dbReference type="Gene3D" id="3.30.420.10">
    <property type="entry name" value="Ribonuclease H-like superfamily/Ribonuclease H"/>
    <property type="match status" value="1"/>
</dbReference>
<feature type="domain" description="Integrase catalytic" evidence="1">
    <location>
        <begin position="294"/>
        <end position="510"/>
    </location>
</feature>
<dbReference type="EMBL" id="CP026925">
    <property type="protein sequence ID" value="AVH43734.1"/>
    <property type="molecule type" value="Genomic_DNA"/>
</dbReference>
<dbReference type="PROSITE" id="PS50994">
    <property type="entry name" value="INTEGRASE"/>
    <property type="match status" value="1"/>
</dbReference>
<dbReference type="Pfam" id="PF00665">
    <property type="entry name" value="rve"/>
    <property type="match status" value="1"/>
</dbReference>
<dbReference type="SUPFAM" id="SSF53098">
    <property type="entry name" value="Ribonuclease H-like"/>
    <property type="match status" value="1"/>
</dbReference>
<evidence type="ECO:0000313" key="3">
    <source>
        <dbReference type="Proteomes" id="UP000237717"/>
    </source>
</evidence>
<dbReference type="Pfam" id="PF09299">
    <property type="entry name" value="Mu-transpos_C"/>
    <property type="match status" value="1"/>
</dbReference>
<dbReference type="InterPro" id="IPR015378">
    <property type="entry name" value="Transposase-like_Mu_C"/>
</dbReference>
<dbReference type="Proteomes" id="UP000237717">
    <property type="component" value="Chromosome II"/>
</dbReference>
<dbReference type="InterPro" id="IPR012337">
    <property type="entry name" value="RNaseH-like_sf"/>
</dbReference>
<name>A0A2L2LHB2_AGRTU</name>
<gene>
    <name evidence="2" type="ORF">At1D1609_36810</name>
</gene>
<proteinExistence type="predicted"/>
<dbReference type="GO" id="GO:0015074">
    <property type="term" value="P:DNA integration"/>
    <property type="evidence" value="ECO:0007669"/>
    <property type="project" value="InterPro"/>
</dbReference>
<dbReference type="AlphaFoldDB" id="A0A2L2LHB2"/>
<dbReference type="InterPro" id="IPR001584">
    <property type="entry name" value="Integrase_cat-core"/>
</dbReference>
<evidence type="ECO:0000313" key="2">
    <source>
        <dbReference type="EMBL" id="AVH43734.1"/>
    </source>
</evidence>
<sequence>MESRTLPARQFLHSLIGMSQMDRYHDKARNAFFIPVSRDDVGYLLRSENDVEYKIFLSHQEIYAALDSNKASVRYGYNSPAQQKIRAIFGDKPWDEFDVEDRDLAVHREKLIHRYDVECDRIGKLLPMSEKKLGPKLLAWNREINDALFDLAADGRADQRSQVVIFPCPSVKTFKRDYDDYHNCDGDVMALLPRHHGPGPKLFAPKPATIAFAHKMAMAYLDRRRPTKAHVYRSYLAELQKHNADLPIPKKIGKVSRKKFEAMIAKFDKFHVIASRHGEKFAIQKFKAIRRSFHVVAPGQRIEMDFVTVDLISLLVETGIWNALPETVQERIPRVRICFCAAIDVATRYILALKASTNPNAVSAVATIRMIMTDKRHLSSYVAAQTPWIGKIRPRVIYTDNGAEFTAQRTAEVLRAARIHGTLPPAGDPGCRPFIESLFHSIGLLIAPYFEGRTFSSVVEKGDYDPQVHAALLVDELIKIFIFAVCDIYHNKPHSGLGGNTPHNAWVEASREYEILYPPDAEEMLQIFGIKTTRRISDYGITVFGITYCDAEIQRLRTRFDQVDVEIKYDPECPAHIAVKGDKGWFVVRNTVGLDDSVTLAEWMAARKELRASYATAAEQGMTVMYDAINRLRAIGDAATLRAGLSPSVPTAKDFDRWDAELFGAWMAAPSEDQTPLLADGPLPDDPLRIGMVIQRPDLFALEKSVTEGIKENEPTATQASDALASGFYYDEEY</sequence>
<reference evidence="2 3" key="1">
    <citation type="submission" date="2018-02" db="EMBL/GenBank/DDBJ databases">
        <title>Complete genome sequence of Agrobacterium tumefaciens 1D1609.</title>
        <authorList>
            <person name="Cho S.-T."/>
            <person name="Haryono M."/>
            <person name="Chang H.-H."/>
            <person name="Santos M.N."/>
            <person name="Lai E.-M."/>
            <person name="Kuo C.-H."/>
        </authorList>
    </citation>
    <scope>NUCLEOTIDE SEQUENCE [LARGE SCALE GENOMIC DNA]</scope>
    <source>
        <strain evidence="2 3">1D1609</strain>
    </source>
</reference>
<protein>
    <submittedName>
        <fullName evidence="2">Integrase</fullName>
    </submittedName>
</protein>
<organism evidence="2 3">
    <name type="scientific">Agrobacterium tumefaciens</name>
    <dbReference type="NCBI Taxonomy" id="358"/>
    <lineage>
        <taxon>Bacteria</taxon>
        <taxon>Pseudomonadati</taxon>
        <taxon>Pseudomonadota</taxon>
        <taxon>Alphaproteobacteria</taxon>
        <taxon>Hyphomicrobiales</taxon>
        <taxon>Rhizobiaceae</taxon>
        <taxon>Rhizobium/Agrobacterium group</taxon>
        <taxon>Agrobacterium</taxon>
        <taxon>Agrobacterium tumefaciens complex</taxon>
    </lineage>
</organism>